<keyword evidence="2 8" id="KW-0813">Transport</keyword>
<keyword evidence="12" id="KW-0675">Receptor</keyword>
<dbReference type="Gene3D" id="2.40.170.20">
    <property type="entry name" value="TonB-dependent receptor, beta-barrel domain"/>
    <property type="match status" value="1"/>
</dbReference>
<dbReference type="Pfam" id="PF00593">
    <property type="entry name" value="TonB_dep_Rec_b-barrel"/>
    <property type="match status" value="1"/>
</dbReference>
<dbReference type="InterPro" id="IPR010100">
    <property type="entry name" value="TonB-dep_Cu_rcpt"/>
</dbReference>
<feature type="domain" description="TonB-dependent receptor-like beta-barrel" evidence="10">
    <location>
        <begin position="248"/>
        <end position="709"/>
    </location>
</feature>
<evidence type="ECO:0000256" key="2">
    <source>
        <dbReference type="ARBA" id="ARBA00022448"/>
    </source>
</evidence>
<dbReference type="GO" id="GO:0044718">
    <property type="term" value="P:siderophore transmembrane transport"/>
    <property type="evidence" value="ECO:0007669"/>
    <property type="project" value="TreeGrafter"/>
</dbReference>
<dbReference type="PANTHER" id="PTHR30069">
    <property type="entry name" value="TONB-DEPENDENT OUTER MEMBRANE RECEPTOR"/>
    <property type="match status" value="1"/>
</dbReference>
<dbReference type="EMBL" id="SMFQ01000002">
    <property type="protein sequence ID" value="TCJ88354.1"/>
    <property type="molecule type" value="Genomic_DNA"/>
</dbReference>
<organism evidence="12 13">
    <name type="scientific">Cocleimonas flava</name>
    <dbReference type="NCBI Taxonomy" id="634765"/>
    <lineage>
        <taxon>Bacteria</taxon>
        <taxon>Pseudomonadati</taxon>
        <taxon>Pseudomonadota</taxon>
        <taxon>Gammaproteobacteria</taxon>
        <taxon>Thiotrichales</taxon>
        <taxon>Thiotrichaceae</taxon>
        <taxon>Cocleimonas</taxon>
    </lineage>
</organism>
<comment type="similarity">
    <text evidence="8 9">Belongs to the TonB-dependent receptor family.</text>
</comment>
<comment type="caution">
    <text evidence="12">The sequence shown here is derived from an EMBL/GenBank/DDBJ whole genome shotgun (WGS) entry which is preliminary data.</text>
</comment>
<evidence type="ECO:0000256" key="4">
    <source>
        <dbReference type="ARBA" id="ARBA00022692"/>
    </source>
</evidence>
<evidence type="ECO:0000256" key="6">
    <source>
        <dbReference type="ARBA" id="ARBA00023136"/>
    </source>
</evidence>
<evidence type="ECO:0000256" key="3">
    <source>
        <dbReference type="ARBA" id="ARBA00022452"/>
    </source>
</evidence>
<protein>
    <submittedName>
        <fullName evidence="12">Iron complex outermembrane receptor protein</fullName>
    </submittedName>
</protein>
<evidence type="ECO:0000256" key="1">
    <source>
        <dbReference type="ARBA" id="ARBA00004571"/>
    </source>
</evidence>
<dbReference type="Gene3D" id="2.170.130.10">
    <property type="entry name" value="TonB-dependent receptor, plug domain"/>
    <property type="match status" value="1"/>
</dbReference>
<comment type="subcellular location">
    <subcellularLocation>
        <location evidence="1 8">Cell outer membrane</location>
        <topology evidence="1 8">Multi-pass membrane protein</topology>
    </subcellularLocation>
</comment>
<dbReference type="GO" id="GO:0009279">
    <property type="term" value="C:cell outer membrane"/>
    <property type="evidence" value="ECO:0007669"/>
    <property type="project" value="UniProtKB-SubCell"/>
</dbReference>
<dbReference type="SUPFAM" id="SSF56935">
    <property type="entry name" value="Porins"/>
    <property type="match status" value="1"/>
</dbReference>
<dbReference type="InterPro" id="IPR037066">
    <property type="entry name" value="Plug_dom_sf"/>
</dbReference>
<accession>A0A4R1F6Z2</accession>
<dbReference type="PROSITE" id="PS52016">
    <property type="entry name" value="TONB_DEPENDENT_REC_3"/>
    <property type="match status" value="1"/>
</dbReference>
<dbReference type="InterPro" id="IPR000531">
    <property type="entry name" value="Beta-barrel_TonB"/>
</dbReference>
<proteinExistence type="inferred from homology"/>
<dbReference type="PANTHER" id="PTHR30069:SF49">
    <property type="entry name" value="OUTER MEMBRANE PROTEIN C"/>
    <property type="match status" value="1"/>
</dbReference>
<gene>
    <name evidence="12" type="ORF">EV695_0197</name>
</gene>
<keyword evidence="6 8" id="KW-0472">Membrane</keyword>
<dbReference type="NCBIfam" id="TIGR01778">
    <property type="entry name" value="TonB-copper"/>
    <property type="match status" value="1"/>
</dbReference>
<evidence type="ECO:0000256" key="8">
    <source>
        <dbReference type="PROSITE-ProRule" id="PRU01360"/>
    </source>
</evidence>
<evidence type="ECO:0000313" key="12">
    <source>
        <dbReference type="EMBL" id="TCJ88354.1"/>
    </source>
</evidence>
<dbReference type="AlphaFoldDB" id="A0A4R1F6Z2"/>
<dbReference type="Pfam" id="PF07715">
    <property type="entry name" value="Plug"/>
    <property type="match status" value="1"/>
</dbReference>
<evidence type="ECO:0000256" key="5">
    <source>
        <dbReference type="ARBA" id="ARBA00023077"/>
    </source>
</evidence>
<keyword evidence="13" id="KW-1185">Reference proteome</keyword>
<keyword evidence="3 8" id="KW-1134">Transmembrane beta strand</keyword>
<evidence type="ECO:0000256" key="9">
    <source>
        <dbReference type="RuleBase" id="RU003357"/>
    </source>
</evidence>
<evidence type="ECO:0000259" key="11">
    <source>
        <dbReference type="Pfam" id="PF07715"/>
    </source>
</evidence>
<evidence type="ECO:0000259" key="10">
    <source>
        <dbReference type="Pfam" id="PF00593"/>
    </source>
</evidence>
<keyword evidence="4 8" id="KW-0812">Transmembrane</keyword>
<evidence type="ECO:0000313" key="13">
    <source>
        <dbReference type="Proteomes" id="UP000294887"/>
    </source>
</evidence>
<keyword evidence="5 9" id="KW-0798">TonB box</keyword>
<dbReference type="GO" id="GO:0015344">
    <property type="term" value="F:siderophore uptake transmembrane transporter activity"/>
    <property type="evidence" value="ECO:0007669"/>
    <property type="project" value="TreeGrafter"/>
</dbReference>
<dbReference type="InterPro" id="IPR036942">
    <property type="entry name" value="Beta-barrel_TonB_sf"/>
</dbReference>
<name>A0A4R1F6Z2_9GAMM</name>
<dbReference type="InterPro" id="IPR012910">
    <property type="entry name" value="Plug_dom"/>
</dbReference>
<evidence type="ECO:0000256" key="7">
    <source>
        <dbReference type="ARBA" id="ARBA00023237"/>
    </source>
</evidence>
<dbReference type="Proteomes" id="UP000294887">
    <property type="component" value="Unassembled WGS sequence"/>
</dbReference>
<feature type="domain" description="TonB-dependent receptor plug" evidence="11">
    <location>
        <begin position="81"/>
        <end position="178"/>
    </location>
</feature>
<dbReference type="InterPro" id="IPR039426">
    <property type="entry name" value="TonB-dep_rcpt-like"/>
</dbReference>
<sequence>MISHTSVSINLFEILSVSPSNTNSYTWADTLYDLLTGINMGNKNLLFLLSLSLAVSSNVLAEELDNIVIEDVLTINPNSADANDINRVSPTSSDGGDFLTQVNGVSMSRFGGRGLEPIVRGQSQTRLNILLDGAYIHGGCPNRMDPPASWAALETYENVTVLKGVQTLAYGSGGSGGTVLFERDTRDLAEDKGVHGRVSATFTDNAISHDLLADVVASGEKGYLRGIGEIKKAQNYEDGDGVEVRSSYDHKQAGIIAGFTPTEDRLFEFSFERNSFSDALYPGAGMDSPTEDADIIRLRYEDKPATDKIDSIKAEAYLSDVDHLMDNYSLRTPPTYMAWHPKAGQDMLRATPTTSKTTGGRIILNSTVGASKWEYGVDLQRNTRNASLNNMDSGTAAPITLMWPDITIQQLGLFAESTRSLSKKDTLKYGLRVDQVDVSAGKANDMIGSMPMGGHSANQSYAEYYGSNADDKDETNIGGLLRYDKDMGNGISLFTGLSRSVRTADSTERGINKWSAVPGTAPVEAQETILAGRWIGNPDIKPEKHHQFDIGLSKTTDTLDFSAVAFYDKVDDYILRDTARGQDGILKSDGADIYRNVDAELYGLEFESKIKLSNRLDLSGSIAFVRATNTTDDNRPIAQTPPINGKLQLDYTGAKWGAGARVNFASRQDRIDVLSKQEVGETAGYGTLDLYGNYKLNKTVSLRAGIDNVMDKTYAEHASRSNIMDINSIKVNEPGRTAWLKITAEF</sequence>
<reference evidence="12 13" key="1">
    <citation type="submission" date="2019-03" db="EMBL/GenBank/DDBJ databases">
        <title>Genomic Encyclopedia of Type Strains, Phase IV (KMG-IV): sequencing the most valuable type-strain genomes for metagenomic binning, comparative biology and taxonomic classification.</title>
        <authorList>
            <person name="Goeker M."/>
        </authorList>
    </citation>
    <scope>NUCLEOTIDE SEQUENCE [LARGE SCALE GENOMIC DNA]</scope>
    <source>
        <strain evidence="12 13">DSM 24830</strain>
    </source>
</reference>
<keyword evidence="7 8" id="KW-0998">Cell outer membrane</keyword>